<sequence length="37" mass="4010">MFLWVAVRIVFIPERVSHTVGLSIASARICALVAVAL</sequence>
<accession>A0AA46H0Z2</accession>
<dbReference type="EMBL" id="UFYA01000001">
    <property type="protein sequence ID" value="STD12109.1"/>
    <property type="molecule type" value="Genomic_DNA"/>
</dbReference>
<comment type="caution">
    <text evidence="1">The sequence shown here is derived from an EMBL/GenBank/DDBJ whole genome shotgun (WGS) entry which is preliminary data.</text>
</comment>
<evidence type="ECO:0000313" key="2">
    <source>
        <dbReference type="Proteomes" id="UP000254118"/>
    </source>
</evidence>
<proteinExistence type="predicted"/>
<organism evidence="1 2">
    <name type="scientific">Dermatophilus congolensis</name>
    <dbReference type="NCBI Taxonomy" id="1863"/>
    <lineage>
        <taxon>Bacteria</taxon>
        <taxon>Bacillati</taxon>
        <taxon>Actinomycetota</taxon>
        <taxon>Actinomycetes</taxon>
        <taxon>Micrococcales</taxon>
        <taxon>Dermatophilaceae</taxon>
        <taxon>Dermatophilus</taxon>
    </lineage>
</organism>
<protein>
    <submittedName>
        <fullName evidence="1">Uncharacterized protein</fullName>
    </submittedName>
</protein>
<reference evidence="1 2" key="1">
    <citation type="submission" date="2018-06" db="EMBL/GenBank/DDBJ databases">
        <authorList>
            <consortium name="Pathogen Informatics"/>
            <person name="Doyle S."/>
        </authorList>
    </citation>
    <scope>NUCLEOTIDE SEQUENCE [LARGE SCALE GENOMIC DNA]</scope>
    <source>
        <strain evidence="1 2">NCTC7915</strain>
    </source>
</reference>
<gene>
    <name evidence="1" type="ORF">NCTC7915_01720</name>
</gene>
<evidence type="ECO:0000313" key="1">
    <source>
        <dbReference type="EMBL" id="STD12109.1"/>
    </source>
</evidence>
<dbReference type="Proteomes" id="UP000254118">
    <property type="component" value="Unassembled WGS sequence"/>
</dbReference>
<dbReference type="AlphaFoldDB" id="A0AA46H0Z2"/>
<name>A0AA46H0Z2_9MICO</name>